<keyword evidence="2" id="KW-0255">Endonuclease</keyword>
<dbReference type="GO" id="GO:0004527">
    <property type="term" value="F:exonuclease activity"/>
    <property type="evidence" value="ECO:0007669"/>
    <property type="project" value="UniProtKB-KW"/>
</dbReference>
<evidence type="ECO:0000259" key="1">
    <source>
        <dbReference type="Pfam" id="PF03372"/>
    </source>
</evidence>
<dbReference type="SUPFAM" id="SSF56219">
    <property type="entry name" value="DNase I-like"/>
    <property type="match status" value="1"/>
</dbReference>
<name>A0A420XPE2_9ACTN</name>
<dbReference type="Pfam" id="PF03372">
    <property type="entry name" value="Exo_endo_phos"/>
    <property type="match status" value="1"/>
</dbReference>
<proteinExistence type="predicted"/>
<sequence>MLRVLSYNIRSLRDDRAALARVVRACAPDLVCVQEAPRFVLSRWQLRRLAAATGLRHVCGGRATHGPVVLAHPAVEVLARREVALPRTRGLHARGLALATVRVGGQELAVGSLHLGLRPDERLRNVAGIEAALDGVPRESLLLAGDLNEPPGGPAWHALAALGLRDAYAVAPRGPEPTFSSANPRRRIDAVLVGGAFTVHGCGVAAELPGVRGGDLARATDHLPVLAELHIVPR</sequence>
<keyword evidence="2" id="KW-0378">Hydrolase</keyword>
<dbReference type="AlphaFoldDB" id="A0A420XPE2"/>
<evidence type="ECO:0000313" key="2">
    <source>
        <dbReference type="EMBL" id="RKS74063.1"/>
    </source>
</evidence>
<comment type="caution">
    <text evidence="2">The sequence shown here is derived from an EMBL/GenBank/DDBJ whole genome shotgun (WGS) entry which is preliminary data.</text>
</comment>
<dbReference type="GO" id="GO:0004519">
    <property type="term" value="F:endonuclease activity"/>
    <property type="evidence" value="ECO:0007669"/>
    <property type="project" value="UniProtKB-KW"/>
</dbReference>
<reference evidence="2 3" key="1">
    <citation type="submission" date="2018-10" db="EMBL/GenBank/DDBJ databases">
        <title>Genomic Encyclopedia of Archaeal and Bacterial Type Strains, Phase II (KMG-II): from individual species to whole genera.</title>
        <authorList>
            <person name="Goeker M."/>
        </authorList>
    </citation>
    <scope>NUCLEOTIDE SEQUENCE [LARGE SCALE GENOMIC DNA]</scope>
    <source>
        <strain evidence="2 3">RP-AC37</strain>
    </source>
</reference>
<dbReference type="OrthoDB" id="3820230at2"/>
<dbReference type="Proteomes" id="UP000281955">
    <property type="component" value="Unassembled WGS sequence"/>
</dbReference>
<gene>
    <name evidence="2" type="ORF">CLV35_2562</name>
</gene>
<dbReference type="InterPro" id="IPR036691">
    <property type="entry name" value="Endo/exonu/phosph_ase_sf"/>
</dbReference>
<feature type="domain" description="Endonuclease/exonuclease/phosphatase" evidence="1">
    <location>
        <begin position="5"/>
        <end position="222"/>
    </location>
</feature>
<keyword evidence="2" id="KW-0540">Nuclease</keyword>
<accession>A0A420XPE2</accession>
<dbReference type="InParanoid" id="A0A420XPE2"/>
<dbReference type="Gene3D" id="3.60.10.10">
    <property type="entry name" value="Endonuclease/exonuclease/phosphatase"/>
    <property type="match status" value="1"/>
</dbReference>
<organism evidence="2 3">
    <name type="scientific">Motilibacter peucedani</name>
    <dbReference type="NCBI Taxonomy" id="598650"/>
    <lineage>
        <taxon>Bacteria</taxon>
        <taxon>Bacillati</taxon>
        <taxon>Actinomycetota</taxon>
        <taxon>Actinomycetes</taxon>
        <taxon>Motilibacterales</taxon>
        <taxon>Motilibacteraceae</taxon>
        <taxon>Motilibacter</taxon>
    </lineage>
</organism>
<keyword evidence="2" id="KW-0269">Exonuclease</keyword>
<evidence type="ECO:0000313" key="3">
    <source>
        <dbReference type="Proteomes" id="UP000281955"/>
    </source>
</evidence>
<dbReference type="RefSeq" id="WP_121193830.1">
    <property type="nucleotide sequence ID" value="NZ_RBWV01000012.1"/>
</dbReference>
<protein>
    <submittedName>
        <fullName evidence="2">Endonuclease/exonuclease/phosphatase family metal-dependent hydrolase</fullName>
    </submittedName>
</protein>
<dbReference type="InterPro" id="IPR005135">
    <property type="entry name" value="Endo/exonuclease/phosphatase"/>
</dbReference>
<dbReference type="EMBL" id="RBWV01000012">
    <property type="protein sequence ID" value="RKS74063.1"/>
    <property type="molecule type" value="Genomic_DNA"/>
</dbReference>
<keyword evidence="3" id="KW-1185">Reference proteome</keyword>